<reference evidence="2 3" key="1">
    <citation type="submission" date="2019-11" db="EMBL/GenBank/DDBJ databases">
        <title>Novel species isolated from a subtropical stream in China.</title>
        <authorList>
            <person name="Lu H."/>
        </authorList>
    </citation>
    <scope>NUCLEOTIDE SEQUENCE [LARGE SCALE GENOMIC DNA]</scope>
    <source>
        <strain evidence="2 3">FT80W</strain>
    </source>
</reference>
<dbReference type="Proteomes" id="UP000433309">
    <property type="component" value="Unassembled WGS sequence"/>
</dbReference>
<evidence type="ECO:0000313" key="3">
    <source>
        <dbReference type="Proteomes" id="UP000433309"/>
    </source>
</evidence>
<dbReference type="EMBL" id="WKJK01000040">
    <property type="protein sequence ID" value="MRW94839.1"/>
    <property type="molecule type" value="Genomic_DNA"/>
</dbReference>
<protein>
    <submittedName>
        <fullName evidence="2">Uncharacterized protein</fullName>
    </submittedName>
</protein>
<dbReference type="AlphaFoldDB" id="A0A6I2LF04"/>
<feature type="compositionally biased region" description="Basic residues" evidence="1">
    <location>
        <begin position="39"/>
        <end position="48"/>
    </location>
</feature>
<feature type="region of interest" description="Disordered" evidence="1">
    <location>
        <begin position="21"/>
        <end position="48"/>
    </location>
</feature>
<evidence type="ECO:0000313" key="2">
    <source>
        <dbReference type="EMBL" id="MRW94839.1"/>
    </source>
</evidence>
<keyword evidence="3" id="KW-1185">Reference proteome</keyword>
<proteinExistence type="predicted"/>
<comment type="caution">
    <text evidence="2">The sequence shown here is derived from an EMBL/GenBank/DDBJ whole genome shotgun (WGS) entry which is preliminary data.</text>
</comment>
<name>A0A6I2LF04_9BURK</name>
<sequence length="48" mass="5938">MRNAWRDIHVRRNYTESWSYAKALRPKDGQPPRSPGVERRKRHRRSYD</sequence>
<organism evidence="2 3">
    <name type="scientific">Duganella guangzhouensis</name>
    <dbReference type="NCBI Taxonomy" id="2666084"/>
    <lineage>
        <taxon>Bacteria</taxon>
        <taxon>Pseudomonadati</taxon>
        <taxon>Pseudomonadota</taxon>
        <taxon>Betaproteobacteria</taxon>
        <taxon>Burkholderiales</taxon>
        <taxon>Oxalobacteraceae</taxon>
        <taxon>Telluria group</taxon>
        <taxon>Duganella</taxon>
    </lineage>
</organism>
<gene>
    <name evidence="2" type="ORF">GJ699_33270</name>
</gene>
<evidence type="ECO:0000256" key="1">
    <source>
        <dbReference type="SAM" id="MobiDB-lite"/>
    </source>
</evidence>
<accession>A0A6I2LF04</accession>